<feature type="coiled-coil region" evidence="6">
    <location>
        <begin position="151"/>
        <end position="181"/>
    </location>
</feature>
<dbReference type="EMBL" id="PDNB01000321">
    <property type="protein sequence ID" value="PGG95654.1"/>
    <property type="molecule type" value="Genomic_DNA"/>
</dbReference>
<comment type="function">
    <text evidence="4">Constitutes one of the two catalytic subunit of the tRNA-splicing endonuclease complex, a complex responsible for identification and cleavage of the splice sites in pre-tRNA. It cleaves pre-tRNA at the 5'- and 3'-splice sites to release the intron. The products are an intron and two tRNA half-molecules bearing 2',3'-cyclic phosphate and 5'-OH termini. There are no conserved sequences at the splice sites, but the intron is invariably located at the same site in the gene, placing the splice sites an invariant distance from the constant structural features of the tRNA body.</text>
</comment>
<evidence type="ECO:0000256" key="1">
    <source>
        <dbReference type="ARBA" id="ARBA00008078"/>
    </source>
</evidence>
<feature type="region of interest" description="Disordered" evidence="7">
    <location>
        <begin position="186"/>
        <end position="247"/>
    </location>
</feature>
<dbReference type="InterPro" id="IPR006676">
    <property type="entry name" value="tRNA_splic"/>
</dbReference>
<keyword evidence="9" id="KW-0255">Endonuclease</keyword>
<dbReference type="STRING" id="1447875.A0A2B7WGF8"/>
<evidence type="ECO:0000256" key="3">
    <source>
        <dbReference type="ARBA" id="ARBA00023239"/>
    </source>
</evidence>
<dbReference type="GO" id="GO:0003676">
    <property type="term" value="F:nucleic acid binding"/>
    <property type="evidence" value="ECO:0007669"/>
    <property type="project" value="InterPro"/>
</dbReference>
<dbReference type="Gene3D" id="3.40.1350.10">
    <property type="match status" value="1"/>
</dbReference>
<feature type="domain" description="tRNA intron endonuclease catalytic" evidence="8">
    <location>
        <begin position="349"/>
        <end position="443"/>
    </location>
</feature>
<keyword evidence="9" id="KW-0540">Nuclease</keyword>
<feature type="active site" evidence="5">
    <location>
        <position position="387"/>
    </location>
</feature>
<evidence type="ECO:0000256" key="5">
    <source>
        <dbReference type="PIRSR" id="PIRSR011789-1"/>
    </source>
</evidence>
<evidence type="ECO:0000313" key="10">
    <source>
        <dbReference type="Proteomes" id="UP000223968"/>
    </source>
</evidence>
<evidence type="ECO:0000256" key="2">
    <source>
        <dbReference type="ARBA" id="ARBA00022694"/>
    </source>
</evidence>
<dbReference type="AlphaFoldDB" id="A0A2B7WGF8"/>
<dbReference type="EC" id="4.6.1.16" evidence="4"/>
<feature type="active site" evidence="5">
    <location>
        <position position="436"/>
    </location>
</feature>
<comment type="similarity">
    <text evidence="1 4">Belongs to the tRNA-intron endonuclease family.</text>
</comment>
<dbReference type="Pfam" id="PF01974">
    <property type="entry name" value="tRNA_int_endo"/>
    <property type="match status" value="1"/>
</dbReference>
<dbReference type="OrthoDB" id="10249562at2759"/>
<feature type="compositionally biased region" description="Basic and acidic residues" evidence="7">
    <location>
        <begin position="20"/>
        <end position="32"/>
    </location>
</feature>
<gene>
    <name evidence="9" type="ORF">AJ79_09924</name>
</gene>
<keyword evidence="3 4" id="KW-0456">Lyase</keyword>
<dbReference type="InterPro" id="IPR036167">
    <property type="entry name" value="tRNA_intron_Endo_cat-like_sf"/>
</dbReference>
<dbReference type="PANTHER" id="PTHR21227">
    <property type="entry name" value="TRNA-SPLICING ENDONUCLEASE SUBUNIT SEN2"/>
    <property type="match status" value="1"/>
</dbReference>
<evidence type="ECO:0000256" key="4">
    <source>
        <dbReference type="PIRNR" id="PIRNR011789"/>
    </source>
</evidence>
<feature type="compositionally biased region" description="Polar residues" evidence="7">
    <location>
        <begin position="1"/>
        <end position="13"/>
    </location>
</feature>
<dbReference type="SUPFAM" id="SSF53032">
    <property type="entry name" value="tRNA-intron endonuclease catalytic domain-like"/>
    <property type="match status" value="1"/>
</dbReference>
<feature type="compositionally biased region" description="Polar residues" evidence="7">
    <location>
        <begin position="229"/>
        <end position="243"/>
    </location>
</feature>
<keyword evidence="6" id="KW-0175">Coiled coil</keyword>
<dbReference type="InterPro" id="IPR011856">
    <property type="entry name" value="tRNA_endonuc-like_dom_sf"/>
</dbReference>
<evidence type="ECO:0000313" key="9">
    <source>
        <dbReference type="EMBL" id="PGG95654.1"/>
    </source>
</evidence>
<dbReference type="FunFam" id="3.40.1350.10:FF:000007">
    <property type="entry name" value="tRNA-splicing endonuclease subunit Sen2"/>
    <property type="match status" value="1"/>
</dbReference>
<organism evidence="9 10">
    <name type="scientific">Helicocarpus griseus UAMH5409</name>
    <dbReference type="NCBI Taxonomy" id="1447875"/>
    <lineage>
        <taxon>Eukaryota</taxon>
        <taxon>Fungi</taxon>
        <taxon>Dikarya</taxon>
        <taxon>Ascomycota</taxon>
        <taxon>Pezizomycotina</taxon>
        <taxon>Eurotiomycetes</taxon>
        <taxon>Eurotiomycetidae</taxon>
        <taxon>Onygenales</taxon>
        <taxon>Ajellomycetaceae</taxon>
        <taxon>Helicocarpus</taxon>
    </lineage>
</organism>
<sequence length="489" mass="54931">MASSTTAVSTQPKGSAALKNNEKSDVPKDTAKPRPSRPRRPNFKHIHRFPLPIQVHPLPPLIPHNPLSIISIALSYLTYLISPPHQHIYPAYFDAATSSVHVTDAKAIRALWEMGFFGKGSLSRSEPSWLDREKNRRGLLGDATSEEVTGKRRVERRERKLERARKEKEAIAEQLKAEALLRAAGTAPSTLENPINGSVVQPDQQTQEENVQESIVQTNPPTKEEIANGNAQSERSSNATKTVRFSPVVDQKEYDISQAPLPPHLPEPSLPPSTKHQVNEDEDILQNEEHLQLSNEEAFFLVHALGVLQVYNDSRTAILPTTSLLPLLRQHSYFPPRDASVPAEPDDPFILSYVVYHHFRSLGWVIRSGVKFGVDYLLYNRGPVFSHAEFAICLLPAYSDPYWTATEERRRAVAKKEGRTWWWLHCVNRVQAQVKKSLVLCYVEVPPPVAEGDGEGGGGGGEMNIGTLLKRYKAREMSIKRWVPNRSRD</sequence>
<feature type="compositionally biased region" description="Polar residues" evidence="7">
    <location>
        <begin position="187"/>
        <end position="221"/>
    </location>
</feature>
<comment type="caution">
    <text evidence="9">The sequence shown here is derived from an EMBL/GenBank/DDBJ whole genome shotgun (WGS) entry which is preliminary data.</text>
</comment>
<keyword evidence="2 4" id="KW-0819">tRNA processing</keyword>
<name>A0A2B7WGF8_9EURO</name>
<dbReference type="InterPro" id="IPR016589">
    <property type="entry name" value="tRNA_splic_SEN2"/>
</dbReference>
<proteinExistence type="inferred from homology"/>
<feature type="region of interest" description="Disordered" evidence="7">
    <location>
        <begin position="1"/>
        <end position="44"/>
    </location>
</feature>
<accession>A0A2B7WGF8</accession>
<dbReference type="GO" id="GO:0000379">
    <property type="term" value="P:tRNA-type intron splice site recognition and cleavage"/>
    <property type="evidence" value="ECO:0007669"/>
    <property type="project" value="TreeGrafter"/>
</dbReference>
<feature type="compositionally biased region" description="Basic residues" evidence="7">
    <location>
        <begin position="34"/>
        <end position="44"/>
    </location>
</feature>
<keyword evidence="9" id="KW-0378">Hydrolase</keyword>
<evidence type="ECO:0000256" key="7">
    <source>
        <dbReference type="SAM" id="MobiDB-lite"/>
    </source>
</evidence>
<dbReference type="GO" id="GO:0000214">
    <property type="term" value="C:tRNA-intron endonuclease complex"/>
    <property type="evidence" value="ECO:0007669"/>
    <property type="project" value="UniProtKB-UniRule"/>
</dbReference>
<dbReference type="PANTHER" id="PTHR21227:SF0">
    <property type="entry name" value="TRNA-SPLICING ENDONUCLEASE SUBUNIT SEN2"/>
    <property type="match status" value="1"/>
</dbReference>
<feature type="active site" evidence="5">
    <location>
        <position position="379"/>
    </location>
</feature>
<dbReference type="PIRSF" id="PIRSF011789">
    <property type="entry name" value="tRNA_splic_SEN2"/>
    <property type="match status" value="1"/>
</dbReference>
<dbReference type="InterPro" id="IPR006677">
    <property type="entry name" value="tRNA_intron_Endonuc_cat-like"/>
</dbReference>
<dbReference type="GO" id="GO:0005737">
    <property type="term" value="C:cytoplasm"/>
    <property type="evidence" value="ECO:0007669"/>
    <property type="project" value="TreeGrafter"/>
</dbReference>
<dbReference type="Proteomes" id="UP000223968">
    <property type="component" value="Unassembled WGS sequence"/>
</dbReference>
<dbReference type="GO" id="GO:0000213">
    <property type="term" value="F:tRNA-intron lyase activity"/>
    <property type="evidence" value="ECO:0007669"/>
    <property type="project" value="UniProtKB-UniRule"/>
</dbReference>
<protein>
    <recommendedName>
        <fullName evidence="4">tRNA-splicing endonuclease subunit Sen2</fullName>
        <ecNumber evidence="4">4.6.1.16</ecNumber>
    </recommendedName>
</protein>
<keyword evidence="10" id="KW-1185">Reference proteome</keyword>
<reference evidence="9 10" key="1">
    <citation type="submission" date="2017-10" db="EMBL/GenBank/DDBJ databases">
        <title>Comparative genomics in systemic dimorphic fungi from Ajellomycetaceae.</title>
        <authorList>
            <person name="Munoz J.F."/>
            <person name="Mcewen J.G."/>
            <person name="Clay O.K."/>
            <person name="Cuomo C.A."/>
        </authorList>
    </citation>
    <scope>NUCLEOTIDE SEQUENCE [LARGE SCALE GENOMIC DNA]</scope>
    <source>
        <strain evidence="9 10">UAMH5409</strain>
    </source>
</reference>
<dbReference type="CDD" id="cd22363">
    <property type="entry name" value="tRNA-intron_lyase_C"/>
    <property type="match status" value="1"/>
</dbReference>
<evidence type="ECO:0000256" key="6">
    <source>
        <dbReference type="SAM" id="Coils"/>
    </source>
</evidence>
<evidence type="ECO:0000259" key="8">
    <source>
        <dbReference type="Pfam" id="PF01974"/>
    </source>
</evidence>